<evidence type="ECO:0000256" key="7">
    <source>
        <dbReference type="ARBA" id="ARBA00022691"/>
    </source>
</evidence>
<evidence type="ECO:0000256" key="12">
    <source>
        <dbReference type="ARBA" id="ARBA00032574"/>
    </source>
</evidence>
<dbReference type="HOGENOM" id="CLU_409648_0_0_1"/>
<accession>A0A0D3K5X3</accession>
<dbReference type="GO" id="GO:0051536">
    <property type="term" value="F:iron-sulfur cluster binding"/>
    <property type="evidence" value="ECO:0007669"/>
    <property type="project" value="UniProtKB-KW"/>
</dbReference>
<comment type="similarity">
    <text evidence="3">Belongs to the DPH1/DPH2 family. DPH1 subfamily.</text>
</comment>
<evidence type="ECO:0000256" key="11">
    <source>
        <dbReference type="ARBA" id="ARBA00031690"/>
    </source>
</evidence>
<dbReference type="InterPro" id="IPR016435">
    <property type="entry name" value="DPH1/DPH2"/>
</dbReference>
<evidence type="ECO:0000313" key="18">
    <source>
        <dbReference type="Proteomes" id="UP000013827"/>
    </source>
</evidence>
<evidence type="ECO:0000256" key="13">
    <source>
        <dbReference type="ARBA" id="ARBA00032789"/>
    </source>
</evidence>
<dbReference type="GO" id="GO:0016747">
    <property type="term" value="F:acyltransferase activity, transferring groups other than amino-acyl groups"/>
    <property type="evidence" value="ECO:0007669"/>
    <property type="project" value="InterPro"/>
</dbReference>
<evidence type="ECO:0000256" key="10">
    <source>
        <dbReference type="ARBA" id="ARBA00023014"/>
    </source>
</evidence>
<dbReference type="Gene3D" id="3.40.50.11860">
    <property type="entry name" value="Diphthamide synthesis DPH1/DPH2 domain 3"/>
    <property type="match status" value="1"/>
</dbReference>
<dbReference type="GO" id="GO:0017183">
    <property type="term" value="P:protein histidyl modification to diphthamide"/>
    <property type="evidence" value="ECO:0007669"/>
    <property type="project" value="InterPro"/>
</dbReference>
<dbReference type="FunFam" id="3.40.50.11860:FF:000002">
    <property type="entry name" value="2-(3-amino-3-carboxypropyl)histidine synthase subunit 1"/>
    <property type="match status" value="1"/>
</dbReference>
<protein>
    <recommendedName>
        <fullName evidence="5">2-(3-amino-3-carboxypropyl)histidine synthase subunit 1</fullName>
        <ecNumber evidence="4">2.5.1.108</ecNumber>
    </recommendedName>
    <alternativeName>
        <fullName evidence="12">Diphthamide biosynthesis protein 1</fullName>
    </alternativeName>
    <alternativeName>
        <fullName evidence="13">Diphtheria toxin resistance protein 1</fullName>
    </alternativeName>
    <alternativeName>
        <fullName evidence="11">S-adenosyl-L-methionine:L-histidine 3-amino-3-carboxypropyltransferase 1</fullName>
    </alternativeName>
</protein>
<dbReference type="UniPathway" id="UPA00559"/>
<feature type="compositionally biased region" description="Low complexity" evidence="15">
    <location>
        <begin position="29"/>
        <end position="44"/>
    </location>
</feature>
<dbReference type="RefSeq" id="XP_005783587.1">
    <property type="nucleotide sequence ID" value="XM_005783530.1"/>
</dbReference>
<evidence type="ECO:0000256" key="9">
    <source>
        <dbReference type="ARBA" id="ARBA00023004"/>
    </source>
</evidence>
<dbReference type="STRING" id="2903.R1D723"/>
<dbReference type="InterPro" id="IPR000182">
    <property type="entry name" value="GNAT_dom"/>
</dbReference>
<dbReference type="Gene3D" id="3.40.50.11840">
    <property type="entry name" value="Diphthamide synthesis DPH1/DPH2 domain 1"/>
    <property type="match status" value="1"/>
</dbReference>
<dbReference type="Gene3D" id="3.40.50.11850">
    <property type="entry name" value="Diphthamide synthesis DPH1/DPH2 domain 2"/>
    <property type="match status" value="1"/>
</dbReference>
<evidence type="ECO:0000313" key="17">
    <source>
        <dbReference type="EnsemblProtists" id="EOD31158"/>
    </source>
</evidence>
<dbReference type="EnsemblProtists" id="EOD31158">
    <property type="protein sequence ID" value="EOD31158"/>
    <property type="gene ID" value="EMIHUDRAFT_426724"/>
</dbReference>
<dbReference type="InterPro" id="IPR042264">
    <property type="entry name" value="DPH1/DPH2_2"/>
</dbReference>
<dbReference type="SUPFAM" id="SSF55729">
    <property type="entry name" value="Acyl-CoA N-acyltransferases (Nat)"/>
    <property type="match status" value="1"/>
</dbReference>
<evidence type="ECO:0000256" key="5">
    <source>
        <dbReference type="ARBA" id="ARBA00021915"/>
    </source>
</evidence>
<dbReference type="PaxDb" id="2903-EOD31158"/>
<dbReference type="SFLD" id="SFLDS00032">
    <property type="entry name" value="Radical_SAM_3-amino-3-carboxyp"/>
    <property type="match status" value="1"/>
</dbReference>
<dbReference type="InterPro" id="IPR016181">
    <property type="entry name" value="Acyl_CoA_acyltransferase"/>
</dbReference>
<feature type="compositionally biased region" description="Low complexity" evidence="15">
    <location>
        <begin position="1"/>
        <end position="20"/>
    </location>
</feature>
<sequence length="671" mass="70629">MDAAPPAAGRVVAPSAATARPRPRFTGLSARPGSAGGSAAAPPAGGSGDATAIVPQKAPRPRRRFISQIPPSIADDPELQSALGALPSNYNFEVPKTIWRLQQLKASAVALQFPEGLLMYATTIADILERFAGVSAVIMGDVTYGACCVDDISAAALGCQLLVHYGHSCLVPVDQMETDVLYVFVEIAIDTAHLVDSLRLAFTSAPFGPATRLALCGTIQFAGSLHAVRAALEPHLASVTVPQCKPLSAGETLGCTSPKLHDVDAVAFVADGRFHPESVMISNPSVPLYRYDPYSKQLTLEVYEHARMHELRRAAVATAARARSWGIVLGTLGRQGSPAVLGHVQRMLAARRMPFVTVLLSEVFPAKLAAFGEVEAWVQICCPRLSVDWGHAFPVPLLSPYEAEVALGASEWLSTYPMDYYSKAGGTWANYALEHDRKASRERCCKRAAAVEAAEGGCGQGGCGQGGCGQGATPSPPPSPPASPPSSPRASGEASGCLAGGGGYSLVDDGVRHGGGLLERCCALERRCFAKHEAMDLPAETRGRGALLICAIAAPAWPDLGSIAAAGDGRPPPPQVAGYLVLQRSSLAASVAKLVVAPAHRRQGLGRRLLERALQIAREGRAQLCSLNVDTSNEPALTLYRGVGFRVASTRRDYYCVGRDAYAMEVSLAEQ</sequence>
<evidence type="ECO:0000256" key="3">
    <source>
        <dbReference type="ARBA" id="ARBA00010173"/>
    </source>
</evidence>
<keyword evidence="7" id="KW-0949">S-adenosyl-L-methionine</keyword>
<organism evidence="17 18">
    <name type="scientific">Emiliania huxleyi (strain CCMP1516)</name>
    <dbReference type="NCBI Taxonomy" id="280463"/>
    <lineage>
        <taxon>Eukaryota</taxon>
        <taxon>Haptista</taxon>
        <taxon>Haptophyta</taxon>
        <taxon>Prymnesiophyceae</taxon>
        <taxon>Isochrysidales</taxon>
        <taxon>Noelaerhabdaceae</taxon>
        <taxon>Emiliania</taxon>
    </lineage>
</organism>
<keyword evidence="18" id="KW-1185">Reference proteome</keyword>
<dbReference type="eggNOG" id="KOG3139">
    <property type="taxonomic scope" value="Eukaryota"/>
</dbReference>
<keyword evidence="8" id="KW-0479">Metal-binding</keyword>
<dbReference type="CDD" id="cd04301">
    <property type="entry name" value="NAT_SF"/>
    <property type="match status" value="1"/>
</dbReference>
<dbReference type="GO" id="GO:0090560">
    <property type="term" value="F:2-(3-amino-3-carboxypropyl)histidine synthase activity"/>
    <property type="evidence" value="ECO:0007669"/>
    <property type="project" value="UniProtKB-EC"/>
</dbReference>
<dbReference type="GO" id="GO:0046872">
    <property type="term" value="F:metal ion binding"/>
    <property type="evidence" value="ECO:0007669"/>
    <property type="project" value="UniProtKB-KW"/>
</dbReference>
<comment type="catalytic activity">
    <reaction evidence="14">
        <text>L-histidyl-[translation elongation factor 2] + S-adenosyl-L-methionine = 2-[(3S)-amino-3-carboxypropyl]-L-histidyl-[translation elongation factor 2] + S-methyl-5'-thioadenosine + H(+)</text>
        <dbReference type="Rhea" id="RHEA:36783"/>
        <dbReference type="Rhea" id="RHEA-COMP:9748"/>
        <dbReference type="Rhea" id="RHEA-COMP:9749"/>
        <dbReference type="ChEBI" id="CHEBI:15378"/>
        <dbReference type="ChEBI" id="CHEBI:17509"/>
        <dbReference type="ChEBI" id="CHEBI:29979"/>
        <dbReference type="ChEBI" id="CHEBI:59789"/>
        <dbReference type="ChEBI" id="CHEBI:73995"/>
        <dbReference type="EC" id="2.5.1.108"/>
    </reaction>
</comment>
<dbReference type="KEGG" id="ehx:EMIHUDRAFT_426724"/>
<reference evidence="17" key="2">
    <citation type="submission" date="2024-10" db="UniProtKB">
        <authorList>
            <consortium name="EnsemblProtists"/>
        </authorList>
    </citation>
    <scope>IDENTIFICATION</scope>
</reference>
<evidence type="ECO:0000256" key="4">
    <source>
        <dbReference type="ARBA" id="ARBA00012221"/>
    </source>
</evidence>
<dbReference type="PANTHER" id="PTHR10762">
    <property type="entry name" value="DIPHTHAMIDE BIOSYNTHESIS PROTEIN"/>
    <property type="match status" value="1"/>
</dbReference>
<dbReference type="Pfam" id="PF00583">
    <property type="entry name" value="Acetyltransf_1"/>
    <property type="match status" value="1"/>
</dbReference>
<dbReference type="Pfam" id="PF01866">
    <property type="entry name" value="Diphthamide_syn"/>
    <property type="match status" value="1"/>
</dbReference>
<reference evidence="18" key="1">
    <citation type="journal article" date="2013" name="Nature">
        <title>Pan genome of the phytoplankton Emiliania underpins its global distribution.</title>
        <authorList>
            <person name="Read B.A."/>
            <person name="Kegel J."/>
            <person name="Klute M.J."/>
            <person name="Kuo A."/>
            <person name="Lefebvre S.C."/>
            <person name="Maumus F."/>
            <person name="Mayer C."/>
            <person name="Miller J."/>
            <person name="Monier A."/>
            <person name="Salamov A."/>
            <person name="Young J."/>
            <person name="Aguilar M."/>
            <person name="Claverie J.M."/>
            <person name="Frickenhaus S."/>
            <person name="Gonzalez K."/>
            <person name="Herman E.K."/>
            <person name="Lin Y.C."/>
            <person name="Napier J."/>
            <person name="Ogata H."/>
            <person name="Sarno A.F."/>
            <person name="Shmutz J."/>
            <person name="Schroeder D."/>
            <person name="de Vargas C."/>
            <person name="Verret F."/>
            <person name="von Dassow P."/>
            <person name="Valentin K."/>
            <person name="Van de Peer Y."/>
            <person name="Wheeler G."/>
            <person name="Dacks J.B."/>
            <person name="Delwiche C.F."/>
            <person name="Dyhrman S.T."/>
            <person name="Glockner G."/>
            <person name="John U."/>
            <person name="Richards T."/>
            <person name="Worden A.Z."/>
            <person name="Zhang X."/>
            <person name="Grigoriev I.V."/>
            <person name="Allen A.E."/>
            <person name="Bidle K."/>
            <person name="Borodovsky M."/>
            <person name="Bowler C."/>
            <person name="Brownlee C."/>
            <person name="Cock J.M."/>
            <person name="Elias M."/>
            <person name="Gladyshev V.N."/>
            <person name="Groth M."/>
            <person name="Guda C."/>
            <person name="Hadaegh A."/>
            <person name="Iglesias-Rodriguez M.D."/>
            <person name="Jenkins J."/>
            <person name="Jones B.M."/>
            <person name="Lawson T."/>
            <person name="Leese F."/>
            <person name="Lindquist E."/>
            <person name="Lobanov A."/>
            <person name="Lomsadze A."/>
            <person name="Malik S.B."/>
            <person name="Marsh M.E."/>
            <person name="Mackinder L."/>
            <person name="Mock T."/>
            <person name="Mueller-Roeber B."/>
            <person name="Pagarete A."/>
            <person name="Parker M."/>
            <person name="Probert I."/>
            <person name="Quesneville H."/>
            <person name="Raines C."/>
            <person name="Rensing S.A."/>
            <person name="Riano-Pachon D.M."/>
            <person name="Richier S."/>
            <person name="Rokitta S."/>
            <person name="Shiraiwa Y."/>
            <person name="Soanes D.M."/>
            <person name="van der Giezen M."/>
            <person name="Wahlund T.M."/>
            <person name="Williams B."/>
            <person name="Wilson W."/>
            <person name="Wolfe G."/>
            <person name="Wurch L.L."/>
        </authorList>
    </citation>
    <scope>NUCLEOTIDE SEQUENCE</scope>
</reference>
<comment type="cofactor">
    <cofactor evidence="1">
        <name>[4Fe-4S] cluster</name>
        <dbReference type="ChEBI" id="CHEBI:49883"/>
    </cofactor>
</comment>
<keyword evidence="10" id="KW-0411">Iron-sulfur</keyword>
<evidence type="ECO:0000256" key="14">
    <source>
        <dbReference type="ARBA" id="ARBA00048403"/>
    </source>
</evidence>
<dbReference type="InterPro" id="IPR042263">
    <property type="entry name" value="DPH1/DPH2_1"/>
</dbReference>
<evidence type="ECO:0000259" key="16">
    <source>
        <dbReference type="PROSITE" id="PS51186"/>
    </source>
</evidence>
<dbReference type="FunFam" id="3.40.50.11840:FF:000001">
    <property type="entry name" value="2-(3-amino-3-carboxypropyl)histidine synthase subunit 1"/>
    <property type="match status" value="1"/>
</dbReference>
<comment type="pathway">
    <text evidence="2">Protein modification; peptidyl-diphthamide biosynthesis.</text>
</comment>
<dbReference type="AlphaFoldDB" id="A0A0D3K5X3"/>
<feature type="domain" description="N-acetyltransferase" evidence="16">
    <location>
        <begin position="509"/>
        <end position="669"/>
    </location>
</feature>
<dbReference type="InterPro" id="IPR042265">
    <property type="entry name" value="DPH1/DPH2_3"/>
</dbReference>
<evidence type="ECO:0000256" key="6">
    <source>
        <dbReference type="ARBA" id="ARBA00022679"/>
    </source>
</evidence>
<dbReference type="PANTHER" id="PTHR10762:SF1">
    <property type="entry name" value="2-(3-AMINO-3-CARBOXYPROPYL)HISTIDINE SYNTHASE SUBUNIT 1"/>
    <property type="match status" value="1"/>
</dbReference>
<dbReference type="Proteomes" id="UP000013827">
    <property type="component" value="Unassembled WGS sequence"/>
</dbReference>
<keyword evidence="9" id="KW-0408">Iron</keyword>
<keyword evidence="6" id="KW-0808">Transferase</keyword>
<dbReference type="Gene3D" id="3.40.630.30">
    <property type="match status" value="1"/>
</dbReference>
<dbReference type="PROSITE" id="PS51186">
    <property type="entry name" value="GNAT"/>
    <property type="match status" value="1"/>
</dbReference>
<feature type="compositionally biased region" description="Pro residues" evidence="15">
    <location>
        <begin position="474"/>
        <end position="487"/>
    </location>
</feature>
<evidence type="ECO:0000256" key="15">
    <source>
        <dbReference type="SAM" id="MobiDB-lite"/>
    </source>
</evidence>
<evidence type="ECO:0000256" key="8">
    <source>
        <dbReference type="ARBA" id="ARBA00022723"/>
    </source>
</evidence>
<dbReference type="FunFam" id="3.40.50.11850:FF:000002">
    <property type="entry name" value="2-(3-amino-3-carboxypropyl)histidine synthase subunit 1"/>
    <property type="match status" value="1"/>
</dbReference>
<feature type="region of interest" description="Disordered" evidence="15">
    <location>
        <begin position="1"/>
        <end position="54"/>
    </location>
</feature>
<dbReference type="eggNOG" id="KOG2648">
    <property type="taxonomic scope" value="Eukaryota"/>
</dbReference>
<evidence type="ECO:0000256" key="1">
    <source>
        <dbReference type="ARBA" id="ARBA00001966"/>
    </source>
</evidence>
<dbReference type="NCBIfam" id="TIGR00322">
    <property type="entry name" value="diphth2_R"/>
    <property type="match status" value="1"/>
</dbReference>
<feature type="region of interest" description="Disordered" evidence="15">
    <location>
        <begin position="469"/>
        <end position="496"/>
    </location>
</feature>
<dbReference type="GeneID" id="17276431"/>
<proteinExistence type="inferred from homology"/>
<dbReference type="EC" id="2.5.1.108" evidence="4"/>
<name>A0A0D3K5X3_EMIH1</name>
<evidence type="ECO:0000256" key="2">
    <source>
        <dbReference type="ARBA" id="ARBA00005156"/>
    </source>
</evidence>